<evidence type="ECO:0000313" key="3">
    <source>
        <dbReference type="Proteomes" id="UP000777438"/>
    </source>
</evidence>
<reference evidence="2 3" key="1">
    <citation type="journal article" date="2021" name="Nat. Commun.">
        <title>Genetic determinants of endophytism in the Arabidopsis root mycobiome.</title>
        <authorList>
            <person name="Mesny F."/>
            <person name="Miyauchi S."/>
            <person name="Thiergart T."/>
            <person name="Pickel B."/>
            <person name="Atanasova L."/>
            <person name="Karlsson M."/>
            <person name="Huettel B."/>
            <person name="Barry K.W."/>
            <person name="Haridas S."/>
            <person name="Chen C."/>
            <person name="Bauer D."/>
            <person name="Andreopoulos W."/>
            <person name="Pangilinan J."/>
            <person name="LaButti K."/>
            <person name="Riley R."/>
            <person name="Lipzen A."/>
            <person name="Clum A."/>
            <person name="Drula E."/>
            <person name="Henrissat B."/>
            <person name="Kohler A."/>
            <person name="Grigoriev I.V."/>
            <person name="Martin F.M."/>
            <person name="Hacquard S."/>
        </authorList>
    </citation>
    <scope>NUCLEOTIDE SEQUENCE [LARGE SCALE GENOMIC DNA]</scope>
    <source>
        <strain evidence="2 3">MPI-CAGE-CH-0241</strain>
    </source>
</reference>
<comment type="caution">
    <text evidence="2">The sequence shown here is derived from an EMBL/GenBank/DDBJ whole genome shotgun (WGS) entry which is preliminary data.</text>
</comment>
<dbReference type="EMBL" id="JAGPYM010000026">
    <property type="protein sequence ID" value="KAH6880489.1"/>
    <property type="molecule type" value="Genomic_DNA"/>
</dbReference>
<dbReference type="AlphaFoldDB" id="A0A9P8VZ26"/>
<evidence type="ECO:0000256" key="1">
    <source>
        <dbReference type="SAM" id="SignalP"/>
    </source>
</evidence>
<organism evidence="2 3">
    <name type="scientific">Thelonectria olida</name>
    <dbReference type="NCBI Taxonomy" id="1576542"/>
    <lineage>
        <taxon>Eukaryota</taxon>
        <taxon>Fungi</taxon>
        <taxon>Dikarya</taxon>
        <taxon>Ascomycota</taxon>
        <taxon>Pezizomycotina</taxon>
        <taxon>Sordariomycetes</taxon>
        <taxon>Hypocreomycetidae</taxon>
        <taxon>Hypocreales</taxon>
        <taxon>Nectriaceae</taxon>
        <taxon>Thelonectria</taxon>
    </lineage>
</organism>
<proteinExistence type="predicted"/>
<dbReference type="Proteomes" id="UP000777438">
    <property type="component" value="Unassembled WGS sequence"/>
</dbReference>
<protein>
    <submittedName>
        <fullName evidence="2">Uncharacterized protein</fullName>
    </submittedName>
</protein>
<feature type="chain" id="PRO_5040329177" evidence="1">
    <location>
        <begin position="21"/>
        <end position="114"/>
    </location>
</feature>
<evidence type="ECO:0000313" key="2">
    <source>
        <dbReference type="EMBL" id="KAH6880489.1"/>
    </source>
</evidence>
<sequence>MKPIFLSAITISLLATTGSATPTLTSGSDTTLVEAALASESTPGCGAAGSCHGFGGSGLCNDRCQHCRGTSGQYYRRGECCGFGGQSRVLHRHWVVLVPDDDMTGYLMDSRTAE</sequence>
<name>A0A9P8VZ26_9HYPO</name>
<keyword evidence="1" id="KW-0732">Signal</keyword>
<keyword evidence="3" id="KW-1185">Reference proteome</keyword>
<accession>A0A9P8VZ26</accession>
<gene>
    <name evidence="2" type="ORF">B0T10DRAFT_551696</name>
</gene>
<feature type="signal peptide" evidence="1">
    <location>
        <begin position="1"/>
        <end position="20"/>
    </location>
</feature>